<proteinExistence type="predicted"/>
<dbReference type="SUPFAM" id="SSF46785">
    <property type="entry name" value="Winged helix' DNA-binding domain"/>
    <property type="match status" value="1"/>
</dbReference>
<evidence type="ECO:0000256" key="2">
    <source>
        <dbReference type="ARBA" id="ARBA00023125"/>
    </source>
</evidence>
<evidence type="ECO:0000256" key="1">
    <source>
        <dbReference type="ARBA" id="ARBA00023015"/>
    </source>
</evidence>
<dbReference type="Proteomes" id="UP000068905">
    <property type="component" value="Chromosome"/>
</dbReference>
<dbReference type="PANTHER" id="PTHR30136:SF35">
    <property type="entry name" value="HTH-TYPE TRANSCRIPTIONAL REGULATOR RV1719"/>
    <property type="match status" value="1"/>
</dbReference>
<dbReference type="PROSITE" id="PS51077">
    <property type="entry name" value="HTH_ICLR"/>
    <property type="match status" value="1"/>
</dbReference>
<dbReference type="InterPro" id="IPR005471">
    <property type="entry name" value="Tscrpt_reg_IclR_N"/>
</dbReference>
<accession>A0A0M5KRH7</accession>
<keyword evidence="2" id="KW-0238">DNA-binding</keyword>
<organism evidence="6 7">
    <name type="scientific">Candidatus Pseudothioglobus singularis PS1</name>
    <dbReference type="NCBI Taxonomy" id="1125411"/>
    <lineage>
        <taxon>Bacteria</taxon>
        <taxon>Pseudomonadati</taxon>
        <taxon>Pseudomonadota</taxon>
        <taxon>Gammaproteobacteria</taxon>
        <taxon>Candidatus Pseudothioglobaceae</taxon>
        <taxon>Candidatus Pseudothioglobus</taxon>
    </lineage>
</organism>
<dbReference type="Pfam" id="PF09339">
    <property type="entry name" value="HTH_IclR"/>
    <property type="match status" value="1"/>
</dbReference>
<keyword evidence="1" id="KW-0805">Transcription regulation</keyword>
<dbReference type="Gene3D" id="3.30.450.40">
    <property type="match status" value="2"/>
</dbReference>
<dbReference type="SUPFAM" id="SSF55781">
    <property type="entry name" value="GAF domain-like"/>
    <property type="match status" value="1"/>
</dbReference>
<gene>
    <name evidence="6" type="ORF">W908_00875</name>
</gene>
<dbReference type="InterPro" id="IPR036388">
    <property type="entry name" value="WH-like_DNA-bd_sf"/>
</dbReference>
<dbReference type="InterPro" id="IPR050707">
    <property type="entry name" value="HTH_MetabolicPath_Reg"/>
</dbReference>
<dbReference type="PANTHER" id="PTHR30136">
    <property type="entry name" value="HELIX-TURN-HELIX TRANSCRIPTIONAL REGULATOR, ICLR FAMILY"/>
    <property type="match status" value="1"/>
</dbReference>
<protein>
    <submittedName>
        <fullName evidence="6">IclR family transcriptional regulator</fullName>
    </submittedName>
</protein>
<dbReference type="Pfam" id="PF01614">
    <property type="entry name" value="IclR_C"/>
    <property type="match status" value="2"/>
</dbReference>
<dbReference type="KEGG" id="tsn:W908_00875"/>
<dbReference type="GO" id="GO:0045892">
    <property type="term" value="P:negative regulation of DNA-templated transcription"/>
    <property type="evidence" value="ECO:0007669"/>
    <property type="project" value="TreeGrafter"/>
</dbReference>
<feature type="domain" description="HTH iclR-type" evidence="4">
    <location>
        <begin position="15"/>
        <end position="76"/>
    </location>
</feature>
<dbReference type="InterPro" id="IPR014757">
    <property type="entry name" value="Tscrpt_reg_IclR_C"/>
</dbReference>
<dbReference type="GO" id="GO:0003700">
    <property type="term" value="F:DNA-binding transcription factor activity"/>
    <property type="evidence" value="ECO:0007669"/>
    <property type="project" value="TreeGrafter"/>
</dbReference>
<keyword evidence="7" id="KW-1185">Reference proteome</keyword>
<dbReference type="InterPro" id="IPR029016">
    <property type="entry name" value="GAF-like_dom_sf"/>
</dbReference>
<sequence>MTNSKEKSRPIKSGVESVERALSLLEAFNMGDNGLALKELAQRTGLNKATILRLSASLEKFGYLTRDYDGIFHLGASLWHRSSVYRDNLQLGDIIRPALTELVKKTEETAAFHVLRGNSSVVLYCENSKRRMRYHIDEGEINPLNLGSSGKVLEAFVNPKTSQSKIIKDQGYYISHGERDPDIAGITVPILGRDGELIGVISLSGLTTRFTDDNIESYLKALISISKKVCLAFGSK</sequence>
<evidence type="ECO:0000313" key="6">
    <source>
        <dbReference type="EMBL" id="ALE01286.1"/>
    </source>
</evidence>
<dbReference type="AlphaFoldDB" id="A0A0M5KRH7"/>
<dbReference type="RefSeq" id="WP_053819569.1">
    <property type="nucleotide sequence ID" value="NZ_CP006911.1"/>
</dbReference>
<dbReference type="Gene3D" id="1.10.10.10">
    <property type="entry name" value="Winged helix-like DNA-binding domain superfamily/Winged helix DNA-binding domain"/>
    <property type="match status" value="1"/>
</dbReference>
<dbReference type="STRING" id="1125411.W908_00875"/>
<dbReference type="EMBL" id="CP006911">
    <property type="protein sequence ID" value="ALE01286.1"/>
    <property type="molecule type" value="Genomic_DNA"/>
</dbReference>
<dbReference type="GO" id="GO:0003677">
    <property type="term" value="F:DNA binding"/>
    <property type="evidence" value="ECO:0007669"/>
    <property type="project" value="UniProtKB-KW"/>
</dbReference>
<dbReference type="SMART" id="SM00346">
    <property type="entry name" value="HTH_ICLR"/>
    <property type="match status" value="1"/>
</dbReference>
<dbReference type="InterPro" id="IPR036390">
    <property type="entry name" value="WH_DNA-bd_sf"/>
</dbReference>
<evidence type="ECO:0000259" key="5">
    <source>
        <dbReference type="PROSITE" id="PS51078"/>
    </source>
</evidence>
<reference evidence="6 7" key="1">
    <citation type="journal article" date="2015" name="Genome Announc.">
        <title>Genome Sequence of 'Candidatus Thioglobus singularis' Strain PS1, a Mixotroph from the SUP05 Clade of Marine Gammaproteobacteria.</title>
        <authorList>
            <person name="Marshall K.T."/>
            <person name="Morris R.M."/>
        </authorList>
    </citation>
    <scope>NUCLEOTIDE SEQUENCE [LARGE SCALE GENOMIC DNA]</scope>
    <source>
        <strain evidence="6 7">PS1</strain>
    </source>
</reference>
<evidence type="ECO:0000256" key="3">
    <source>
        <dbReference type="ARBA" id="ARBA00023163"/>
    </source>
</evidence>
<feature type="domain" description="IclR-ED" evidence="5">
    <location>
        <begin position="77"/>
        <end position="235"/>
    </location>
</feature>
<name>A0A0M5KRH7_9GAMM</name>
<dbReference type="PROSITE" id="PS51078">
    <property type="entry name" value="ICLR_ED"/>
    <property type="match status" value="1"/>
</dbReference>
<keyword evidence="3" id="KW-0804">Transcription</keyword>
<dbReference type="OrthoDB" id="6166718at2"/>
<evidence type="ECO:0000259" key="4">
    <source>
        <dbReference type="PROSITE" id="PS51077"/>
    </source>
</evidence>
<evidence type="ECO:0000313" key="7">
    <source>
        <dbReference type="Proteomes" id="UP000068905"/>
    </source>
</evidence>